<proteinExistence type="inferred from homology"/>
<dbReference type="EC" id="6.3.3.2" evidence="4"/>
<dbReference type="Gene3D" id="3.40.50.10420">
    <property type="entry name" value="NagB/RpiA/CoA transferase-like"/>
    <property type="match status" value="1"/>
</dbReference>
<dbReference type="InterPro" id="IPR037171">
    <property type="entry name" value="NagB/RpiA_transferase-like"/>
</dbReference>
<protein>
    <recommendedName>
        <fullName evidence="4">5-formyltetrahydrofolate cyclo-ligase</fullName>
        <ecNumber evidence="4">6.3.3.2</ecNumber>
    </recommendedName>
</protein>
<dbReference type="NCBIfam" id="TIGR02727">
    <property type="entry name" value="MTHFS_bact"/>
    <property type="match status" value="1"/>
</dbReference>
<comment type="similarity">
    <text evidence="1 4">Belongs to the 5-formyltetrahydrofolate cyclo-ligase family.</text>
</comment>
<accession>A0ABT2SSE2</accession>
<evidence type="ECO:0000256" key="3">
    <source>
        <dbReference type="ARBA" id="ARBA00022840"/>
    </source>
</evidence>
<evidence type="ECO:0000256" key="4">
    <source>
        <dbReference type="RuleBase" id="RU361279"/>
    </source>
</evidence>
<dbReference type="InterPro" id="IPR002698">
    <property type="entry name" value="FTHF_cligase"/>
</dbReference>
<dbReference type="PANTHER" id="PTHR23407:SF1">
    <property type="entry name" value="5-FORMYLTETRAHYDROFOLATE CYCLO-LIGASE"/>
    <property type="match status" value="1"/>
</dbReference>
<keyword evidence="3 4" id="KW-0067">ATP-binding</keyword>
<dbReference type="EMBL" id="JAOQJR010000003">
    <property type="protein sequence ID" value="MCU6737758.1"/>
    <property type="molecule type" value="Genomic_DNA"/>
</dbReference>
<evidence type="ECO:0000313" key="5">
    <source>
        <dbReference type="EMBL" id="MCU6737758.1"/>
    </source>
</evidence>
<sequence>MDKKQLRKQLIQMRLAFDDYQKQSHFIIEKLKKDPRFIKSKKIGIYLSYKHEVDTWKLIEEFKTQKEFYVPIVRGKEMYFTLYQDKMIKNKYGIDEPIDKQEINKEFLDLMIVPLVGYDANCYRLGYGGGYYDRYLKDFNAPTIGLAYSFQYIEHYQSEDFDIPLDDIITDKKYEKNVKNC</sequence>
<organism evidence="5 6">
    <name type="scientific">[Clostridium] ammoniilyticum</name>
    <dbReference type="NCBI Taxonomy" id="2981784"/>
    <lineage>
        <taxon>Bacteria</taxon>
        <taxon>Bacillati</taxon>
        <taxon>Bacillota</taxon>
        <taxon>Erysipelotrichia</taxon>
        <taxon>Erysipelotrichales</taxon>
        <taxon>Coprobacillaceae</taxon>
        <taxon>Faecalibacillus</taxon>
    </lineage>
</organism>
<gene>
    <name evidence="5" type="ORF">OCV55_03580</name>
</gene>
<reference evidence="5 6" key="1">
    <citation type="journal article" date="2021" name="ISME Commun">
        <title>Automated analysis of genomic sequences facilitates high-throughput and comprehensive description of bacteria.</title>
        <authorList>
            <person name="Hitch T.C.A."/>
        </authorList>
    </citation>
    <scope>NUCLEOTIDE SEQUENCE [LARGE SCALE GENOMIC DNA]</scope>
    <source>
        <strain evidence="5 6">H4_15</strain>
    </source>
</reference>
<evidence type="ECO:0000313" key="6">
    <source>
        <dbReference type="Proteomes" id="UP001208364"/>
    </source>
</evidence>
<name>A0ABT2SSE2_9FIRM</name>
<keyword evidence="2 4" id="KW-0547">Nucleotide-binding</keyword>
<keyword evidence="6" id="KW-1185">Reference proteome</keyword>
<dbReference type="Pfam" id="PF01812">
    <property type="entry name" value="5-FTHF_cyc-lig"/>
    <property type="match status" value="1"/>
</dbReference>
<dbReference type="Proteomes" id="UP001208364">
    <property type="component" value="Unassembled WGS sequence"/>
</dbReference>
<comment type="caution">
    <text evidence="5">The sequence shown here is derived from an EMBL/GenBank/DDBJ whole genome shotgun (WGS) entry which is preliminary data.</text>
</comment>
<dbReference type="GO" id="GO:0030272">
    <property type="term" value="F:5-formyltetrahydrofolate cyclo-ligase activity"/>
    <property type="evidence" value="ECO:0007669"/>
    <property type="project" value="UniProtKB-EC"/>
</dbReference>
<dbReference type="PIRSF" id="PIRSF006806">
    <property type="entry name" value="FTHF_cligase"/>
    <property type="match status" value="1"/>
</dbReference>
<comment type="catalytic activity">
    <reaction evidence="4">
        <text>(6S)-5-formyl-5,6,7,8-tetrahydrofolate + ATP = (6R)-5,10-methenyltetrahydrofolate + ADP + phosphate</text>
        <dbReference type="Rhea" id="RHEA:10488"/>
        <dbReference type="ChEBI" id="CHEBI:30616"/>
        <dbReference type="ChEBI" id="CHEBI:43474"/>
        <dbReference type="ChEBI" id="CHEBI:57455"/>
        <dbReference type="ChEBI" id="CHEBI:57457"/>
        <dbReference type="ChEBI" id="CHEBI:456216"/>
        <dbReference type="EC" id="6.3.3.2"/>
    </reaction>
</comment>
<keyword evidence="4" id="KW-0479">Metal-binding</keyword>
<keyword evidence="5" id="KW-0436">Ligase</keyword>
<evidence type="ECO:0000256" key="1">
    <source>
        <dbReference type="ARBA" id="ARBA00010638"/>
    </source>
</evidence>
<dbReference type="InterPro" id="IPR024185">
    <property type="entry name" value="FTHF_cligase-like_sf"/>
</dbReference>
<dbReference type="SUPFAM" id="SSF100950">
    <property type="entry name" value="NagB/RpiA/CoA transferase-like"/>
    <property type="match status" value="1"/>
</dbReference>
<dbReference type="PANTHER" id="PTHR23407">
    <property type="entry name" value="ATPASE INHIBITOR/5-FORMYLTETRAHYDROFOLATE CYCLO-LIGASE"/>
    <property type="match status" value="1"/>
</dbReference>
<keyword evidence="4" id="KW-0460">Magnesium</keyword>
<comment type="cofactor">
    <cofactor evidence="4">
        <name>Mg(2+)</name>
        <dbReference type="ChEBI" id="CHEBI:18420"/>
    </cofactor>
</comment>
<dbReference type="RefSeq" id="WP_147579822.1">
    <property type="nucleotide sequence ID" value="NZ_JAOQJR010000003.1"/>
</dbReference>
<evidence type="ECO:0000256" key="2">
    <source>
        <dbReference type="ARBA" id="ARBA00022741"/>
    </source>
</evidence>